<keyword evidence="1" id="KW-0479">Metal-binding</keyword>
<organism evidence="6 7">
    <name type="scientific">Hominiventricola filiformis</name>
    <dbReference type="NCBI Taxonomy" id="2885352"/>
    <lineage>
        <taxon>Bacteria</taxon>
        <taxon>Bacillati</taxon>
        <taxon>Bacillota</taxon>
        <taxon>Clostridia</taxon>
        <taxon>Lachnospirales</taxon>
        <taxon>Lachnospiraceae</taxon>
        <taxon>Hominiventricola</taxon>
    </lineage>
</organism>
<dbReference type="PANTHER" id="PTHR30313">
    <property type="entry name" value="DNA PRIMASE"/>
    <property type="match status" value="1"/>
</dbReference>
<keyword evidence="2" id="KW-0863">Zinc-finger</keyword>
<gene>
    <name evidence="6" type="ORF">LKD36_01435</name>
</gene>
<dbReference type="SMART" id="SM00400">
    <property type="entry name" value="ZnF_CHCC"/>
    <property type="match status" value="1"/>
</dbReference>
<evidence type="ECO:0000256" key="2">
    <source>
        <dbReference type="ARBA" id="ARBA00022771"/>
    </source>
</evidence>
<dbReference type="EMBL" id="JAJEPS010000001">
    <property type="protein sequence ID" value="MCC2124837.1"/>
    <property type="molecule type" value="Genomic_DNA"/>
</dbReference>
<dbReference type="GO" id="GO:0005737">
    <property type="term" value="C:cytoplasm"/>
    <property type="evidence" value="ECO:0007669"/>
    <property type="project" value="TreeGrafter"/>
</dbReference>
<sequence length="909" mass="102164">MNAEQLNIDDFVDYAAEYRNMLKNFSMTGDRIMGRCPFHDDRQDSFTADAKTGMCHCFAGCIDGNFISFWSKFYNTDTKTAYKQILDKYGKLEDSPEQKPEKPKMKDYTLSEYSFSKHLPEEFLKEVCLASTGKDRDGVRWLKLPYKREDGKTDVFRKRYGGKEFRWSYGSSGKLCLYGEWRLPEIQKNGYAVLVEGESDTQTLWYLNIAALGVPGASNFKARMVPKLEGLKIYLHVEPDKGGETFLEKVCRILHEEEFSGDVFTWSCRQFGVKDPSELYLRDGEEKAAEEIQAAIQGAKRMDLSKVHDVIPEAVKGAPVNLRQPEGWLYSEKGISHIEERKATPTLVCRTPIILTQRLKSMETGEEKIEIAFKRDGEWHKAIYPRSTIFTSRSITALADLGCTITSENAKMVVRFLEALEAENIDVITKADSASTFGWQTGGRFLPGHGDDIVLDIEPSLRGWAAAYHANGTFEGWKDTMRPHRERDKFRFILAASFAAPLLRILSQRIFFVYNWGGSKGGKTAALKAALSAWGDPERLMVNFNATQVALERMAGFYNDLPMGIDERQLAGQKQESLEKIVYMIASGTGRARGSKGGGLQALNTWRTVALATGEEPLSTETSQTGVSTRVLEIYGGPFDVEQEASMMHQQAPLNCGWAGPEFIRRVLSTDELSIKDQYDRMVEQVYQLADGTSGSHIAGISAVALADAMIDTWIFKPAAERSNIPGEKATLEIDQESWNRALKMARTIIQEQMAAGVADVNENATQFIVDWILSNRQYFGDKVIGTCLGTMSTDQEKAYIYPTILNNALTKAGYSPRKTLKYLADKGIIASLEKKNGGKVYSITKWFDNRTCRFVEFDLKRFSRPVDPLDEEEAAAERDHPAQDADGFTQMELDQGNPFESAEPQLPY</sequence>
<protein>
    <submittedName>
        <fullName evidence="6">DUF927 domain-containing protein</fullName>
    </submittedName>
</protein>
<feature type="region of interest" description="Disordered" evidence="4">
    <location>
        <begin position="869"/>
        <end position="909"/>
    </location>
</feature>
<dbReference type="Proteomes" id="UP001198220">
    <property type="component" value="Unassembled WGS sequence"/>
</dbReference>
<dbReference type="Pfam" id="PF18662">
    <property type="entry name" value="HTH_56"/>
    <property type="match status" value="1"/>
</dbReference>
<dbReference type="GO" id="GO:0003899">
    <property type="term" value="F:DNA-directed RNA polymerase activity"/>
    <property type="evidence" value="ECO:0007669"/>
    <property type="project" value="InterPro"/>
</dbReference>
<dbReference type="GO" id="GO:0003677">
    <property type="term" value="F:DNA binding"/>
    <property type="evidence" value="ECO:0007669"/>
    <property type="project" value="InterPro"/>
</dbReference>
<dbReference type="RefSeq" id="WP_308458392.1">
    <property type="nucleotide sequence ID" value="NZ_JAJEPS010000001.1"/>
</dbReference>
<dbReference type="SUPFAM" id="SSF57783">
    <property type="entry name" value="Zinc beta-ribbon"/>
    <property type="match status" value="1"/>
</dbReference>
<evidence type="ECO:0000259" key="5">
    <source>
        <dbReference type="SMART" id="SM00400"/>
    </source>
</evidence>
<dbReference type="Pfam" id="PF01807">
    <property type="entry name" value="Zn_ribbon_DnaG"/>
    <property type="match status" value="1"/>
</dbReference>
<reference evidence="6 7" key="1">
    <citation type="submission" date="2021-10" db="EMBL/GenBank/DDBJ databases">
        <title>Anaerobic single-cell dispensing facilitates the cultivation of human gut bacteria.</title>
        <authorList>
            <person name="Afrizal A."/>
        </authorList>
    </citation>
    <scope>NUCLEOTIDE SEQUENCE [LARGE SCALE GENOMIC DNA]</scope>
    <source>
        <strain evidence="6 7">CLA-AA-H276</strain>
    </source>
</reference>
<feature type="domain" description="Zinc finger CHC2-type" evidence="5">
    <location>
        <begin position="32"/>
        <end position="86"/>
    </location>
</feature>
<dbReference type="InterPro" id="IPR009270">
    <property type="entry name" value="DUF927"/>
</dbReference>
<evidence type="ECO:0000256" key="1">
    <source>
        <dbReference type="ARBA" id="ARBA00022723"/>
    </source>
</evidence>
<dbReference type="GO" id="GO:0008270">
    <property type="term" value="F:zinc ion binding"/>
    <property type="evidence" value="ECO:0007669"/>
    <property type="project" value="UniProtKB-KW"/>
</dbReference>
<evidence type="ECO:0000313" key="7">
    <source>
        <dbReference type="Proteomes" id="UP001198220"/>
    </source>
</evidence>
<keyword evidence="7" id="KW-1185">Reference proteome</keyword>
<dbReference type="InterPro" id="IPR002694">
    <property type="entry name" value="Znf_CHC2"/>
</dbReference>
<dbReference type="InterPro" id="IPR040538">
    <property type="entry name" value="Cch_HTH"/>
</dbReference>
<dbReference type="Gene3D" id="3.40.1360.10">
    <property type="match status" value="1"/>
</dbReference>
<dbReference type="InterPro" id="IPR050219">
    <property type="entry name" value="DnaG_primase"/>
</dbReference>
<dbReference type="GO" id="GO:0006269">
    <property type="term" value="P:DNA replication, synthesis of primer"/>
    <property type="evidence" value="ECO:0007669"/>
    <property type="project" value="TreeGrafter"/>
</dbReference>
<proteinExistence type="predicted"/>
<evidence type="ECO:0000256" key="4">
    <source>
        <dbReference type="SAM" id="MobiDB-lite"/>
    </source>
</evidence>
<dbReference type="InterPro" id="IPR036977">
    <property type="entry name" value="DNA_primase_Znf_CHC2"/>
</dbReference>
<dbReference type="PANTHER" id="PTHR30313:SF2">
    <property type="entry name" value="DNA PRIMASE"/>
    <property type="match status" value="1"/>
</dbReference>
<evidence type="ECO:0000256" key="3">
    <source>
        <dbReference type="ARBA" id="ARBA00022833"/>
    </source>
</evidence>
<keyword evidence="3" id="KW-0862">Zinc</keyword>
<dbReference type="AlphaFoldDB" id="A0AAE3D9K5"/>
<dbReference type="Gene3D" id="3.90.580.10">
    <property type="entry name" value="Zinc finger, CHC2-type domain"/>
    <property type="match status" value="1"/>
</dbReference>
<evidence type="ECO:0000313" key="6">
    <source>
        <dbReference type="EMBL" id="MCC2124837.1"/>
    </source>
</evidence>
<dbReference type="Pfam" id="PF06048">
    <property type="entry name" value="DUF927"/>
    <property type="match status" value="1"/>
</dbReference>
<comment type="caution">
    <text evidence="6">The sequence shown here is derived from an EMBL/GenBank/DDBJ whole genome shotgun (WGS) entry which is preliminary data.</text>
</comment>
<accession>A0AAE3D9K5</accession>
<name>A0AAE3D9K5_9FIRM</name>